<proteinExistence type="predicted"/>
<evidence type="ECO:0000313" key="2">
    <source>
        <dbReference type="EMBL" id="KZV40506.1"/>
    </source>
</evidence>
<feature type="compositionally biased region" description="Pro residues" evidence="1">
    <location>
        <begin position="1"/>
        <end position="12"/>
    </location>
</feature>
<dbReference type="Proteomes" id="UP000250235">
    <property type="component" value="Unassembled WGS sequence"/>
</dbReference>
<sequence>MIGAPPVGPPLGPDGSMRPTTAPTVGYSARTIGAKRAARPCAAHRAIPTTSHDLRVTGVVDARSGHDRLWITKIHQGLAIFKT</sequence>
<dbReference type="EMBL" id="KQ999956">
    <property type="protein sequence ID" value="KZV40506.1"/>
    <property type="molecule type" value="Genomic_DNA"/>
</dbReference>
<reference evidence="2 3" key="1">
    <citation type="journal article" date="2015" name="Proc. Natl. Acad. Sci. U.S.A.">
        <title>The resurrection genome of Boea hygrometrica: A blueprint for survival of dehydration.</title>
        <authorList>
            <person name="Xiao L."/>
            <person name="Yang G."/>
            <person name="Zhang L."/>
            <person name="Yang X."/>
            <person name="Zhao S."/>
            <person name="Ji Z."/>
            <person name="Zhou Q."/>
            <person name="Hu M."/>
            <person name="Wang Y."/>
            <person name="Chen M."/>
            <person name="Xu Y."/>
            <person name="Jin H."/>
            <person name="Xiao X."/>
            <person name="Hu G."/>
            <person name="Bao F."/>
            <person name="Hu Y."/>
            <person name="Wan P."/>
            <person name="Li L."/>
            <person name="Deng X."/>
            <person name="Kuang T."/>
            <person name="Xiang C."/>
            <person name="Zhu J.K."/>
            <person name="Oliver M.J."/>
            <person name="He Y."/>
        </authorList>
    </citation>
    <scope>NUCLEOTIDE SEQUENCE [LARGE SCALE GENOMIC DNA]</scope>
    <source>
        <strain evidence="3">cv. XS01</strain>
    </source>
</reference>
<evidence type="ECO:0000313" key="3">
    <source>
        <dbReference type="Proteomes" id="UP000250235"/>
    </source>
</evidence>
<dbReference type="AlphaFoldDB" id="A0A2Z7C0U8"/>
<feature type="region of interest" description="Disordered" evidence="1">
    <location>
        <begin position="1"/>
        <end position="24"/>
    </location>
</feature>
<protein>
    <submittedName>
        <fullName evidence="2">Uncharacterized protein</fullName>
    </submittedName>
</protein>
<organism evidence="2 3">
    <name type="scientific">Dorcoceras hygrometricum</name>
    <dbReference type="NCBI Taxonomy" id="472368"/>
    <lineage>
        <taxon>Eukaryota</taxon>
        <taxon>Viridiplantae</taxon>
        <taxon>Streptophyta</taxon>
        <taxon>Embryophyta</taxon>
        <taxon>Tracheophyta</taxon>
        <taxon>Spermatophyta</taxon>
        <taxon>Magnoliopsida</taxon>
        <taxon>eudicotyledons</taxon>
        <taxon>Gunneridae</taxon>
        <taxon>Pentapetalae</taxon>
        <taxon>asterids</taxon>
        <taxon>lamiids</taxon>
        <taxon>Lamiales</taxon>
        <taxon>Gesneriaceae</taxon>
        <taxon>Didymocarpoideae</taxon>
        <taxon>Trichosporeae</taxon>
        <taxon>Loxocarpinae</taxon>
        <taxon>Dorcoceras</taxon>
    </lineage>
</organism>
<gene>
    <name evidence="2" type="ORF">F511_12488</name>
</gene>
<keyword evidence="3" id="KW-1185">Reference proteome</keyword>
<name>A0A2Z7C0U8_9LAMI</name>
<accession>A0A2Z7C0U8</accession>
<evidence type="ECO:0000256" key="1">
    <source>
        <dbReference type="SAM" id="MobiDB-lite"/>
    </source>
</evidence>